<evidence type="ECO:0000256" key="1">
    <source>
        <dbReference type="ARBA" id="ARBA00009219"/>
    </source>
</evidence>
<gene>
    <name evidence="4" type="ORF">FA13DRAFT_1784450</name>
</gene>
<accession>A0A4Y7U015</accession>
<dbReference type="PANTHER" id="PTHR43245">
    <property type="entry name" value="BIFUNCTIONAL POLYMYXIN RESISTANCE PROTEIN ARNA"/>
    <property type="match status" value="1"/>
</dbReference>
<evidence type="ECO:0000313" key="4">
    <source>
        <dbReference type="EMBL" id="TEB39765.1"/>
    </source>
</evidence>
<protein>
    <submittedName>
        <fullName evidence="4">C-3 sterol dehydrogenase</fullName>
    </submittedName>
</protein>
<name>A0A4Y7U015_COPMI</name>
<organism evidence="4 5">
    <name type="scientific">Coprinellus micaceus</name>
    <name type="common">Glistening ink-cap mushroom</name>
    <name type="synonym">Coprinus micaceus</name>
    <dbReference type="NCBI Taxonomy" id="71717"/>
    <lineage>
        <taxon>Eukaryota</taxon>
        <taxon>Fungi</taxon>
        <taxon>Dikarya</taxon>
        <taxon>Basidiomycota</taxon>
        <taxon>Agaricomycotina</taxon>
        <taxon>Agaricomycetes</taxon>
        <taxon>Agaricomycetidae</taxon>
        <taxon>Agaricales</taxon>
        <taxon>Agaricineae</taxon>
        <taxon>Psathyrellaceae</taxon>
        <taxon>Coprinellus</taxon>
    </lineage>
</organism>
<comment type="caution">
    <text evidence="4">The sequence shown here is derived from an EMBL/GenBank/DDBJ whole genome shotgun (WGS) entry which is preliminary data.</text>
</comment>
<dbReference type="PANTHER" id="PTHR43245:SF51">
    <property type="entry name" value="SHORT CHAIN DEHYDROGENASE_REDUCTASE FAMILY 42E, MEMBER 2"/>
    <property type="match status" value="1"/>
</dbReference>
<keyword evidence="2" id="KW-0560">Oxidoreductase</keyword>
<dbReference type="GO" id="GO:0006694">
    <property type="term" value="P:steroid biosynthetic process"/>
    <property type="evidence" value="ECO:0007669"/>
    <property type="project" value="InterPro"/>
</dbReference>
<dbReference type="Gene3D" id="3.40.50.720">
    <property type="entry name" value="NAD(P)-binding Rossmann-like Domain"/>
    <property type="match status" value="2"/>
</dbReference>
<proteinExistence type="inferred from homology"/>
<dbReference type="AlphaFoldDB" id="A0A4Y7U015"/>
<evidence type="ECO:0000256" key="2">
    <source>
        <dbReference type="ARBA" id="ARBA00023002"/>
    </source>
</evidence>
<dbReference type="GO" id="GO:0016616">
    <property type="term" value="F:oxidoreductase activity, acting on the CH-OH group of donors, NAD or NADP as acceptor"/>
    <property type="evidence" value="ECO:0007669"/>
    <property type="project" value="InterPro"/>
</dbReference>
<dbReference type="STRING" id="71717.A0A4Y7U015"/>
<sequence>MGKDIYLVIGGSGFLGRHIVDQLRARGDNVSVFDIVQRYHDVPFYAGDITSVESLSKALRQSGTTCIIHTASPPAGLTDASIYYKVNVDGTQAVVDAAIACGVKKLVFTSSAGVVFNGGDIIDVDERLPYPSVPMDAYNDSKAKAESVVIESNGKGGLLTVALRPAGIFGSGDRQVMAGLWEVYEGHKTHFQIGDNNNLFDYTYVGNVAKAHLLAADKLETPAPAPALTALGKQPVSLDEVPDLTDAENDIVSGPLPPITATLGHHQIPTSFSRPLGPYVSRPENGDELEANWNDGITEEASRPVIRTRFDPLAATSIKRAKVANPDSHPLQVAGQIFFITNGEPVPFWDFHRGVYVRLDKKLPGYRTPRGIFKLPRPVGFAAAQGSEWFAMLTGKTPTFTKFRVTFATATRWHNIEKARRVLGYEPDVGLEEGIDKMVEWWFHEYQAGNHKQKH</sequence>
<dbReference type="InterPro" id="IPR002225">
    <property type="entry name" value="3Beta_OHSteriod_DH/Estase"/>
</dbReference>
<dbReference type="InterPro" id="IPR036291">
    <property type="entry name" value="NAD(P)-bd_dom_sf"/>
</dbReference>
<feature type="domain" description="3-beta hydroxysteroid dehydrogenase/isomerase" evidence="3">
    <location>
        <begin position="7"/>
        <end position="228"/>
    </location>
</feature>
<dbReference type="Proteomes" id="UP000298030">
    <property type="component" value="Unassembled WGS sequence"/>
</dbReference>
<keyword evidence="5" id="KW-1185">Reference proteome</keyword>
<dbReference type="InterPro" id="IPR050177">
    <property type="entry name" value="Lipid_A_modif_metabolic_enz"/>
</dbReference>
<comment type="similarity">
    <text evidence="1">Belongs to the 3-beta-HSD family.</text>
</comment>
<dbReference type="OrthoDB" id="10058185at2759"/>
<reference evidence="4 5" key="1">
    <citation type="journal article" date="2019" name="Nat. Ecol. Evol.">
        <title>Megaphylogeny resolves global patterns of mushroom evolution.</title>
        <authorList>
            <person name="Varga T."/>
            <person name="Krizsan K."/>
            <person name="Foldi C."/>
            <person name="Dima B."/>
            <person name="Sanchez-Garcia M."/>
            <person name="Sanchez-Ramirez S."/>
            <person name="Szollosi G.J."/>
            <person name="Szarkandi J.G."/>
            <person name="Papp V."/>
            <person name="Albert L."/>
            <person name="Andreopoulos W."/>
            <person name="Angelini C."/>
            <person name="Antonin V."/>
            <person name="Barry K.W."/>
            <person name="Bougher N.L."/>
            <person name="Buchanan P."/>
            <person name="Buyck B."/>
            <person name="Bense V."/>
            <person name="Catcheside P."/>
            <person name="Chovatia M."/>
            <person name="Cooper J."/>
            <person name="Damon W."/>
            <person name="Desjardin D."/>
            <person name="Finy P."/>
            <person name="Geml J."/>
            <person name="Haridas S."/>
            <person name="Hughes K."/>
            <person name="Justo A."/>
            <person name="Karasinski D."/>
            <person name="Kautmanova I."/>
            <person name="Kiss B."/>
            <person name="Kocsube S."/>
            <person name="Kotiranta H."/>
            <person name="LaButti K.M."/>
            <person name="Lechner B.E."/>
            <person name="Liimatainen K."/>
            <person name="Lipzen A."/>
            <person name="Lukacs Z."/>
            <person name="Mihaltcheva S."/>
            <person name="Morgado L.N."/>
            <person name="Niskanen T."/>
            <person name="Noordeloos M.E."/>
            <person name="Ohm R.A."/>
            <person name="Ortiz-Santana B."/>
            <person name="Ovrebo C."/>
            <person name="Racz N."/>
            <person name="Riley R."/>
            <person name="Savchenko A."/>
            <person name="Shiryaev A."/>
            <person name="Soop K."/>
            <person name="Spirin V."/>
            <person name="Szebenyi C."/>
            <person name="Tomsovsky M."/>
            <person name="Tulloss R.E."/>
            <person name="Uehling J."/>
            <person name="Grigoriev I.V."/>
            <person name="Vagvolgyi C."/>
            <person name="Papp T."/>
            <person name="Martin F.M."/>
            <person name="Miettinen O."/>
            <person name="Hibbett D.S."/>
            <person name="Nagy L.G."/>
        </authorList>
    </citation>
    <scope>NUCLEOTIDE SEQUENCE [LARGE SCALE GENOMIC DNA]</scope>
    <source>
        <strain evidence="4 5">FP101781</strain>
    </source>
</reference>
<dbReference type="EMBL" id="QPFP01000001">
    <property type="protein sequence ID" value="TEB39765.1"/>
    <property type="molecule type" value="Genomic_DNA"/>
</dbReference>
<evidence type="ECO:0000259" key="3">
    <source>
        <dbReference type="Pfam" id="PF01073"/>
    </source>
</evidence>
<dbReference type="Pfam" id="PF01073">
    <property type="entry name" value="3Beta_HSD"/>
    <property type="match status" value="1"/>
</dbReference>
<evidence type="ECO:0000313" key="5">
    <source>
        <dbReference type="Proteomes" id="UP000298030"/>
    </source>
</evidence>
<dbReference type="SUPFAM" id="SSF51735">
    <property type="entry name" value="NAD(P)-binding Rossmann-fold domains"/>
    <property type="match status" value="2"/>
</dbReference>